<evidence type="ECO:0000313" key="8">
    <source>
        <dbReference type="EMBL" id="CAB3361020.1"/>
    </source>
</evidence>
<dbReference type="InterPro" id="IPR029071">
    <property type="entry name" value="Ubiquitin-like_domsf"/>
</dbReference>
<keyword evidence="3" id="KW-0472">Membrane</keyword>
<comment type="subcellular location">
    <subcellularLocation>
        <location evidence="1">Membrane</location>
    </subcellularLocation>
</comment>
<feature type="region of interest" description="Disordered" evidence="7">
    <location>
        <begin position="1"/>
        <end position="36"/>
    </location>
</feature>
<evidence type="ECO:0000256" key="2">
    <source>
        <dbReference type="ARBA" id="ARBA00007293"/>
    </source>
</evidence>
<dbReference type="InterPro" id="IPR004241">
    <property type="entry name" value="Atg8-like"/>
</dbReference>
<sequence>MSPQNTRADEGVGQPHQDKDSPCDQAINGKTLLGSNSDSFYLRLDEVAEYKSKFPRKVPIYLKKSEREKSLKSVEVSKYLVPDIASVSQFIMILRRRMKLSPYESLYLMVNNQRMSEDGYLHITYASQETFG</sequence>
<evidence type="ECO:0008006" key="10">
    <source>
        <dbReference type="Google" id="ProtNLM"/>
    </source>
</evidence>
<evidence type="ECO:0000256" key="3">
    <source>
        <dbReference type="ARBA" id="ARBA00023136"/>
    </source>
</evidence>
<accession>A0A8S1BZA4</accession>
<dbReference type="Gene3D" id="3.10.20.90">
    <property type="entry name" value="Phosphatidylinositol 3-kinase Catalytic Subunit, Chain A, domain 1"/>
    <property type="match status" value="1"/>
</dbReference>
<gene>
    <name evidence="8" type="ORF">CLODIP_2_CD11341</name>
</gene>
<feature type="lipid moiety-binding region" description="Phosphatidylserine amidated glycine; alternate" evidence="5">
    <location>
        <position position="132"/>
    </location>
</feature>
<dbReference type="GO" id="GO:0006914">
    <property type="term" value="P:autophagy"/>
    <property type="evidence" value="ECO:0007669"/>
    <property type="project" value="UniProtKB-KW"/>
</dbReference>
<dbReference type="OrthoDB" id="6738456at2759"/>
<dbReference type="EMBL" id="CADEPI010000005">
    <property type="protein sequence ID" value="CAB3361020.1"/>
    <property type="molecule type" value="Genomic_DNA"/>
</dbReference>
<proteinExistence type="inferred from homology"/>
<protein>
    <recommendedName>
        <fullName evidence="10">Autophagy-related protein</fullName>
    </recommendedName>
</protein>
<keyword evidence="9" id="KW-1185">Reference proteome</keyword>
<comment type="similarity">
    <text evidence="2 6">Belongs to the ATG8 family.</text>
</comment>
<organism evidence="8 9">
    <name type="scientific">Cloeon dipterum</name>
    <dbReference type="NCBI Taxonomy" id="197152"/>
    <lineage>
        <taxon>Eukaryota</taxon>
        <taxon>Metazoa</taxon>
        <taxon>Ecdysozoa</taxon>
        <taxon>Arthropoda</taxon>
        <taxon>Hexapoda</taxon>
        <taxon>Insecta</taxon>
        <taxon>Pterygota</taxon>
        <taxon>Palaeoptera</taxon>
        <taxon>Ephemeroptera</taxon>
        <taxon>Pisciforma</taxon>
        <taxon>Baetidae</taxon>
        <taxon>Cloeon</taxon>
    </lineage>
</organism>
<dbReference type="Pfam" id="PF02991">
    <property type="entry name" value="ATG8"/>
    <property type="match status" value="1"/>
</dbReference>
<dbReference type="PANTHER" id="PTHR10969">
    <property type="entry name" value="MICROTUBULE-ASSOCIATED PROTEINS 1A/1B LIGHT CHAIN 3-RELATED"/>
    <property type="match status" value="1"/>
</dbReference>
<evidence type="ECO:0000256" key="4">
    <source>
        <dbReference type="ARBA" id="ARBA00023288"/>
    </source>
</evidence>
<evidence type="ECO:0000256" key="7">
    <source>
        <dbReference type="SAM" id="MobiDB-lite"/>
    </source>
</evidence>
<evidence type="ECO:0000256" key="5">
    <source>
        <dbReference type="PIRSR" id="PIRSR604241-50"/>
    </source>
</evidence>
<evidence type="ECO:0000256" key="1">
    <source>
        <dbReference type="ARBA" id="ARBA00004370"/>
    </source>
</evidence>
<dbReference type="Proteomes" id="UP000494165">
    <property type="component" value="Unassembled WGS sequence"/>
</dbReference>
<keyword evidence="6" id="KW-0072">Autophagy</keyword>
<evidence type="ECO:0000313" key="9">
    <source>
        <dbReference type="Proteomes" id="UP000494165"/>
    </source>
</evidence>
<dbReference type="GO" id="GO:0016020">
    <property type="term" value="C:membrane"/>
    <property type="evidence" value="ECO:0007669"/>
    <property type="project" value="UniProtKB-SubCell"/>
</dbReference>
<reference evidence="8 9" key="1">
    <citation type="submission" date="2020-04" db="EMBL/GenBank/DDBJ databases">
        <authorList>
            <person name="Alioto T."/>
            <person name="Alioto T."/>
            <person name="Gomez Garrido J."/>
        </authorList>
    </citation>
    <scope>NUCLEOTIDE SEQUENCE [LARGE SCALE GENOMIC DNA]</scope>
</reference>
<comment type="caution">
    <text evidence="8">The sequence shown here is derived from an EMBL/GenBank/DDBJ whole genome shotgun (WGS) entry which is preliminary data.</text>
</comment>
<keyword evidence="4 5" id="KW-0449">Lipoprotein</keyword>
<name>A0A8S1BZA4_9INSE</name>
<evidence type="ECO:0000256" key="6">
    <source>
        <dbReference type="RuleBase" id="RU004384"/>
    </source>
</evidence>
<dbReference type="SUPFAM" id="SSF54236">
    <property type="entry name" value="Ubiquitin-like"/>
    <property type="match status" value="1"/>
</dbReference>
<dbReference type="AlphaFoldDB" id="A0A8S1BZA4"/>